<dbReference type="InterPro" id="IPR004013">
    <property type="entry name" value="PHP_dom"/>
</dbReference>
<evidence type="ECO:0000256" key="6">
    <source>
        <dbReference type="ARBA" id="ARBA00022679"/>
    </source>
</evidence>
<feature type="region of interest" description="Disordered" evidence="14">
    <location>
        <begin position="1183"/>
        <end position="1204"/>
    </location>
</feature>
<dbReference type="OrthoDB" id="9803237at2"/>
<dbReference type="InterPro" id="IPR023073">
    <property type="entry name" value="DnaE2"/>
</dbReference>
<comment type="similarity">
    <text evidence="2 13">Belongs to the DNA polymerase type-C family. DnaE2 subfamily.</text>
</comment>
<dbReference type="InterPro" id="IPR029460">
    <property type="entry name" value="DNAPol_HHH"/>
</dbReference>
<sequence length="1204" mass="132928">MPDAPLTPDKRRLQLDPAGVTAPQRAPFVELGLVSCFSFLRGASDAVDLVLAAHTQGYDAIGIADANSMAGVVRLHTEAKTLKLRPVIGCRIETVEGLAFLAYPEDRSAYGRLCRLISAGRMQTPEGAWQDKGVCQITLAMLAEHCEGVQLILLPPDDPEARFTVAAPSNIIPFRRPGPDQGPLADSDPGLRRDDEREMAFADLLPHLTRQLASLRHIAAAYLYRGDDIARIERLDSLARAHGLGLLATNDVHYHAPDRRALHDVMTAIRHKTTVARAGHLLHPNAERHLKCPAEMQRLFARWPHAITAAREVADRCRFSLDELRYEYPEEIYPEGQTPQQFLEIEVWAGAGRRYPDGLPETVRATLARELALIAKLDLARYFLTIKDIVDFARGCDPPILCQGRGSAANSAVCYVLGITSVDPAKHQLLFDRFISEERKEPPDIDVDFEHERREEVIQYIYRKYGRHRAGLCATVIHYRPRMAIREVGKAMGLSEDVTSALARTVWGGWGREISEKHAAETGLDVTDPHLRRVLKLTEQMIGMPRHLGQHVGGFILTESALTETVPIGNGAMRERSFIEWDKDDIEALGILKVDVLALGMLTCIRKCLDLLGAHHGRALALATVPREDPETYAMLRKGDSLGVFQVESRAQMNMLPRLRPREFYDLVIQVAIVRPGPIQGDMVHPYLKRRRGAEAVQIPAPAPEHGPPDELTSILGRTLGVPIFQEQAMKIALDAAKFSSLEANRLRKAMATFRSRGMVDELQDMMVERMVARGYDRDFAQRCFNQIRGFGEYGFPESHAASFAQLVYVSSWLKCHYPAAFACGLLNSQPMGFYAPAQIVRDAAEHGVRVLPVDVNASQWDCTLEEEGVSRGERGGKRGAEMSSVPHAPLSSSSVPPVAPFGTDCGGAAGANPPRLPSSSASLRETNHFALRLGLRQIYGLPEHVAAALVSARDAGGAYRDLADLRTRAGLSASHIERLASADAFTSLGLSRRQALWDARSLIAAPDLPLFRAAGVREEGAERARIALPAMPLSEEVVADYQTTRLSLKAHPMAFLRADLAARGFVRASDLRSRKFRSMVQVAGVVLIRQRPGSAKGVTFITLEDETGVINLVVWPDLKEKNRKVVMGARAMEVRGRVEYDDEVIHVIAAHMTDATHSLHALSDDMLETPLARADEVNRLMPERAGGGHPRDARIIPKSRDFH</sequence>
<evidence type="ECO:0000256" key="3">
    <source>
        <dbReference type="ARBA" id="ARBA00012417"/>
    </source>
</evidence>
<dbReference type="SMART" id="SM00481">
    <property type="entry name" value="POLIIIAc"/>
    <property type="match status" value="1"/>
</dbReference>
<comment type="catalytic activity">
    <reaction evidence="12 13">
        <text>DNA(n) + a 2'-deoxyribonucleoside 5'-triphosphate = DNA(n+1) + diphosphate</text>
        <dbReference type="Rhea" id="RHEA:22508"/>
        <dbReference type="Rhea" id="RHEA-COMP:17339"/>
        <dbReference type="Rhea" id="RHEA-COMP:17340"/>
        <dbReference type="ChEBI" id="CHEBI:33019"/>
        <dbReference type="ChEBI" id="CHEBI:61560"/>
        <dbReference type="ChEBI" id="CHEBI:173112"/>
        <dbReference type="EC" id="2.7.7.7"/>
    </reaction>
</comment>
<keyword evidence="10 13" id="KW-0239">DNA-directed DNA polymerase</keyword>
<dbReference type="EC" id="2.7.7.7" evidence="3 13"/>
<dbReference type="InterPro" id="IPR011708">
    <property type="entry name" value="DNA_pol3_alpha_NTPase_dom"/>
</dbReference>
<dbReference type="PANTHER" id="PTHR32294:SF4">
    <property type="entry name" value="ERROR-PRONE DNA POLYMERASE"/>
    <property type="match status" value="1"/>
</dbReference>
<feature type="compositionally biased region" description="Basic and acidic residues" evidence="14">
    <location>
        <begin position="1190"/>
        <end position="1204"/>
    </location>
</feature>
<dbReference type="GO" id="GO:0006260">
    <property type="term" value="P:DNA replication"/>
    <property type="evidence" value="ECO:0007669"/>
    <property type="project" value="UniProtKB-KW"/>
</dbReference>
<feature type="region of interest" description="Disordered" evidence="14">
    <location>
        <begin position="867"/>
        <end position="897"/>
    </location>
</feature>
<keyword evidence="7 13" id="KW-0548">Nucleotidyltransferase</keyword>
<evidence type="ECO:0000256" key="5">
    <source>
        <dbReference type="ARBA" id="ARBA00022490"/>
    </source>
</evidence>
<keyword evidence="6 13" id="KW-0808">Transferase</keyword>
<evidence type="ECO:0000256" key="13">
    <source>
        <dbReference type="HAMAP-Rule" id="MF_01902"/>
    </source>
</evidence>
<keyword evidence="9 13" id="KW-0227">DNA damage</keyword>
<dbReference type="EMBL" id="FRDF01000002">
    <property type="protein sequence ID" value="SHN49423.1"/>
    <property type="molecule type" value="Genomic_DNA"/>
</dbReference>
<dbReference type="RefSeq" id="WP_072672934.1">
    <property type="nucleotide sequence ID" value="NZ_FRDF01000002.1"/>
</dbReference>
<dbReference type="GO" id="GO:0003887">
    <property type="term" value="F:DNA-directed DNA polymerase activity"/>
    <property type="evidence" value="ECO:0007669"/>
    <property type="project" value="UniProtKB-UniRule"/>
</dbReference>
<dbReference type="InterPro" id="IPR004805">
    <property type="entry name" value="DnaE2/DnaE/PolC"/>
</dbReference>
<evidence type="ECO:0000256" key="10">
    <source>
        <dbReference type="ARBA" id="ARBA00022932"/>
    </source>
</evidence>
<keyword evidence="5 13" id="KW-0963">Cytoplasm</keyword>
<dbReference type="NCBIfam" id="TIGR00594">
    <property type="entry name" value="polc"/>
    <property type="match status" value="1"/>
</dbReference>
<dbReference type="GO" id="GO:0003676">
    <property type="term" value="F:nucleic acid binding"/>
    <property type="evidence" value="ECO:0007669"/>
    <property type="project" value="InterPro"/>
</dbReference>
<comment type="subcellular location">
    <subcellularLocation>
        <location evidence="1 13">Cytoplasm</location>
    </subcellularLocation>
</comment>
<feature type="compositionally biased region" description="Low complexity" evidence="14">
    <location>
        <begin position="884"/>
        <end position="897"/>
    </location>
</feature>
<accession>A0A1M7RSX8</accession>
<dbReference type="Pfam" id="PF02811">
    <property type="entry name" value="PHP"/>
    <property type="match status" value="1"/>
</dbReference>
<evidence type="ECO:0000256" key="2">
    <source>
        <dbReference type="ARBA" id="ARBA00007391"/>
    </source>
</evidence>
<dbReference type="GO" id="GO:0006281">
    <property type="term" value="P:DNA repair"/>
    <property type="evidence" value="ECO:0007669"/>
    <property type="project" value="UniProtKB-UniRule"/>
</dbReference>
<dbReference type="CDD" id="cd04485">
    <property type="entry name" value="DnaE_OBF"/>
    <property type="match status" value="1"/>
</dbReference>
<evidence type="ECO:0000313" key="17">
    <source>
        <dbReference type="Proteomes" id="UP000184391"/>
    </source>
</evidence>
<evidence type="ECO:0000256" key="4">
    <source>
        <dbReference type="ARBA" id="ARBA00017273"/>
    </source>
</evidence>
<evidence type="ECO:0000256" key="1">
    <source>
        <dbReference type="ARBA" id="ARBA00004496"/>
    </source>
</evidence>
<dbReference type="NCBIfam" id="NF004225">
    <property type="entry name" value="PRK05672.1"/>
    <property type="match status" value="1"/>
</dbReference>
<evidence type="ECO:0000256" key="12">
    <source>
        <dbReference type="ARBA" id="ARBA00049244"/>
    </source>
</evidence>
<dbReference type="Proteomes" id="UP000184391">
    <property type="component" value="Unassembled WGS sequence"/>
</dbReference>
<keyword evidence="17" id="KW-1185">Reference proteome</keyword>
<keyword evidence="11 13" id="KW-0234">DNA repair</keyword>
<evidence type="ECO:0000256" key="14">
    <source>
        <dbReference type="SAM" id="MobiDB-lite"/>
    </source>
</evidence>
<dbReference type="STRING" id="198312.SAMN02745193_00335"/>
<dbReference type="PANTHER" id="PTHR32294">
    <property type="entry name" value="DNA POLYMERASE III SUBUNIT ALPHA"/>
    <property type="match status" value="1"/>
</dbReference>
<comment type="function">
    <text evidence="13">DNA polymerase involved in damage-induced mutagenesis and translesion synthesis (TLS). It is not the major replicative DNA polymerase.</text>
</comment>
<dbReference type="GO" id="GO:0005737">
    <property type="term" value="C:cytoplasm"/>
    <property type="evidence" value="ECO:0007669"/>
    <property type="project" value="UniProtKB-SubCell"/>
</dbReference>
<dbReference type="Pfam" id="PF07733">
    <property type="entry name" value="DNA_pol3_alpha"/>
    <property type="match status" value="1"/>
</dbReference>
<organism evidence="16 17">
    <name type="scientific">Erythrobacter sanguineus</name>
    <dbReference type="NCBI Taxonomy" id="198312"/>
    <lineage>
        <taxon>Bacteria</taxon>
        <taxon>Pseudomonadati</taxon>
        <taxon>Pseudomonadota</taxon>
        <taxon>Alphaproteobacteria</taxon>
        <taxon>Sphingomonadales</taxon>
        <taxon>Erythrobacteraceae</taxon>
        <taxon>Erythrobacter/Porphyrobacter group</taxon>
        <taxon>Erythrobacter</taxon>
    </lineage>
</organism>
<dbReference type="InterPro" id="IPR004365">
    <property type="entry name" value="NA-bd_OB_tRNA"/>
</dbReference>
<gene>
    <name evidence="13" type="primary">dnaE2</name>
    <name evidence="16" type="ORF">SAMN02745193_00335</name>
</gene>
<dbReference type="Pfam" id="PF01336">
    <property type="entry name" value="tRNA_anti-codon"/>
    <property type="match status" value="1"/>
</dbReference>
<dbReference type="CDD" id="cd07434">
    <property type="entry name" value="PHP_PolIIIA_DnaE2"/>
    <property type="match status" value="1"/>
</dbReference>
<dbReference type="InterPro" id="IPR003141">
    <property type="entry name" value="Pol/His_phosphatase_N"/>
</dbReference>
<dbReference type="GO" id="GO:0008408">
    <property type="term" value="F:3'-5' exonuclease activity"/>
    <property type="evidence" value="ECO:0007669"/>
    <property type="project" value="InterPro"/>
</dbReference>
<dbReference type="HAMAP" id="MF_01902">
    <property type="entry name" value="DNApol_error_prone"/>
    <property type="match status" value="1"/>
</dbReference>
<dbReference type="AlphaFoldDB" id="A0A1M7RSX8"/>
<evidence type="ECO:0000256" key="7">
    <source>
        <dbReference type="ARBA" id="ARBA00022695"/>
    </source>
</evidence>
<feature type="domain" description="Polymerase/histidinol phosphatase N-terminal" evidence="15">
    <location>
        <begin position="29"/>
        <end position="96"/>
    </location>
</feature>
<evidence type="ECO:0000313" key="16">
    <source>
        <dbReference type="EMBL" id="SHN49423.1"/>
    </source>
</evidence>
<keyword evidence="8 13" id="KW-0235">DNA replication</keyword>
<dbReference type="Gene3D" id="3.20.20.140">
    <property type="entry name" value="Metal-dependent hydrolases"/>
    <property type="match status" value="1"/>
</dbReference>
<dbReference type="InterPro" id="IPR016195">
    <property type="entry name" value="Pol/histidinol_Pase-like"/>
</dbReference>
<feature type="compositionally biased region" description="Basic and acidic residues" evidence="14">
    <location>
        <begin position="869"/>
        <end position="881"/>
    </location>
</feature>
<dbReference type="Gene3D" id="1.10.150.870">
    <property type="match status" value="1"/>
</dbReference>
<proteinExistence type="inferred from homology"/>
<dbReference type="Pfam" id="PF14579">
    <property type="entry name" value="HHH_6"/>
    <property type="match status" value="1"/>
</dbReference>
<evidence type="ECO:0000256" key="11">
    <source>
        <dbReference type="ARBA" id="ARBA00023204"/>
    </source>
</evidence>
<evidence type="ECO:0000259" key="15">
    <source>
        <dbReference type="SMART" id="SM00481"/>
    </source>
</evidence>
<evidence type="ECO:0000256" key="8">
    <source>
        <dbReference type="ARBA" id="ARBA00022705"/>
    </source>
</evidence>
<evidence type="ECO:0000256" key="9">
    <source>
        <dbReference type="ARBA" id="ARBA00022763"/>
    </source>
</evidence>
<dbReference type="InterPro" id="IPR040982">
    <property type="entry name" value="DNA_pol3_finger"/>
</dbReference>
<dbReference type="SUPFAM" id="SSF89550">
    <property type="entry name" value="PHP domain-like"/>
    <property type="match status" value="1"/>
</dbReference>
<name>A0A1M7RSX8_9SPHN</name>
<dbReference type="Pfam" id="PF17657">
    <property type="entry name" value="DNA_pol3_finger"/>
    <property type="match status" value="1"/>
</dbReference>
<protein>
    <recommendedName>
        <fullName evidence="4 13">Error-prone DNA polymerase</fullName>
        <ecNumber evidence="3 13">2.7.7.7</ecNumber>
    </recommendedName>
</protein>
<reference evidence="17" key="1">
    <citation type="submission" date="2016-12" db="EMBL/GenBank/DDBJ databases">
        <authorList>
            <person name="Varghese N."/>
            <person name="Submissions S."/>
        </authorList>
    </citation>
    <scope>NUCLEOTIDE SEQUENCE [LARGE SCALE GENOMIC DNA]</scope>
    <source>
        <strain evidence="17">DSM 11032</strain>
    </source>
</reference>